<sequence>MAQAILDPGRQDLGGGVVEALIRGYRRIPSPVAMFSGTPLTPASSSYTTARAMHPFSCQLAADDQCPEEPDSLADDAFADLRALHPPQDSPASAKLAQLRATLEAERAENQRLKAILGRGQPSGKTPDGFPLNPRRLGCTPLPSSGVAGAQQARDLADTYWMTEVDRLMNIVLTEMIPEAIRKGQRSVDLTEQFERTWFPIEAVHSSEDGVGAFLRANLAQRLTDLRFTIDPSHGSGCGHVGKLSF</sequence>
<proteinExistence type="predicted"/>
<gene>
    <name evidence="1" type="ORF">PBAH0796_LOCUS33228</name>
</gene>
<accession>A0A7S0BCS4</accession>
<protein>
    <submittedName>
        <fullName evidence="1">Uncharacterized protein</fullName>
    </submittedName>
</protein>
<dbReference type="AlphaFoldDB" id="A0A7S0BCS4"/>
<reference evidence="1" key="1">
    <citation type="submission" date="2021-01" db="EMBL/GenBank/DDBJ databases">
        <authorList>
            <person name="Corre E."/>
            <person name="Pelletier E."/>
            <person name="Niang G."/>
            <person name="Scheremetjew M."/>
            <person name="Finn R."/>
            <person name="Kale V."/>
            <person name="Holt S."/>
            <person name="Cochrane G."/>
            <person name="Meng A."/>
            <person name="Brown T."/>
            <person name="Cohen L."/>
        </authorList>
    </citation>
    <scope>NUCLEOTIDE SEQUENCE</scope>
    <source>
        <strain evidence="1">Pbaha01</strain>
    </source>
</reference>
<evidence type="ECO:0000313" key="1">
    <source>
        <dbReference type="EMBL" id="CAD8389832.1"/>
    </source>
</evidence>
<dbReference type="EMBL" id="HBEG01054522">
    <property type="protein sequence ID" value="CAD8389832.1"/>
    <property type="molecule type" value="Transcribed_RNA"/>
</dbReference>
<organism evidence="1">
    <name type="scientific">Pyrodinium bahamense</name>
    <dbReference type="NCBI Taxonomy" id="73915"/>
    <lineage>
        <taxon>Eukaryota</taxon>
        <taxon>Sar</taxon>
        <taxon>Alveolata</taxon>
        <taxon>Dinophyceae</taxon>
        <taxon>Gonyaulacales</taxon>
        <taxon>Pyrocystaceae</taxon>
        <taxon>Pyrodinium</taxon>
    </lineage>
</organism>
<name>A0A7S0BCS4_9DINO</name>